<keyword evidence="4" id="KW-1185">Reference proteome</keyword>
<keyword evidence="2" id="KW-0732">Signal</keyword>
<dbReference type="InterPro" id="IPR029675">
    <property type="entry name" value="PGAP4"/>
</dbReference>
<gene>
    <name evidence="3" type="ORF">ETB97_007884</name>
</gene>
<evidence type="ECO:0000313" key="3">
    <source>
        <dbReference type="EMBL" id="KAF5856084.1"/>
    </source>
</evidence>
<feature type="transmembrane region" description="Helical" evidence="1">
    <location>
        <begin position="264"/>
        <end position="281"/>
    </location>
</feature>
<reference evidence="3 4" key="1">
    <citation type="submission" date="2019-04" db="EMBL/GenBank/DDBJ databases">
        <title>Aspergillus burnettii sp. nov., novel species from soil in southeast Queensland.</title>
        <authorList>
            <person name="Gilchrist C.L.M."/>
            <person name="Pitt J.I."/>
            <person name="Lange L."/>
            <person name="Lacey H.J."/>
            <person name="Vuong D."/>
            <person name="Midgley D.J."/>
            <person name="Greenfield P."/>
            <person name="Bradbury M."/>
            <person name="Lacey E."/>
            <person name="Busk P.K."/>
            <person name="Pilgaard B."/>
            <person name="Chooi Y.H."/>
            <person name="Piggott A.M."/>
        </authorList>
    </citation>
    <scope>NUCLEOTIDE SEQUENCE [LARGE SCALE GENOMIC DNA]</scope>
    <source>
        <strain evidence="3 4">FRR 5400</strain>
    </source>
</reference>
<organism evidence="3 4">
    <name type="scientific">Petromyces alliaceus</name>
    <name type="common">Aspergillus alliaceus</name>
    <dbReference type="NCBI Taxonomy" id="209559"/>
    <lineage>
        <taxon>Eukaryota</taxon>
        <taxon>Fungi</taxon>
        <taxon>Dikarya</taxon>
        <taxon>Ascomycota</taxon>
        <taxon>Pezizomycotina</taxon>
        <taxon>Eurotiomycetes</taxon>
        <taxon>Eurotiomycetidae</taxon>
        <taxon>Eurotiales</taxon>
        <taxon>Aspergillaceae</taxon>
        <taxon>Aspergillus</taxon>
        <taxon>Aspergillus subgen. Circumdati</taxon>
    </lineage>
</organism>
<keyword evidence="1" id="KW-0812">Transmembrane</keyword>
<dbReference type="PANTHER" id="PTHR31410:SF1">
    <property type="entry name" value="POST-GPI ATTACHMENT TO PROTEINS FACTOR 4"/>
    <property type="match status" value="1"/>
</dbReference>
<evidence type="ECO:0000313" key="4">
    <source>
        <dbReference type="Proteomes" id="UP000541154"/>
    </source>
</evidence>
<feature type="transmembrane region" description="Helical" evidence="1">
    <location>
        <begin position="293"/>
        <end position="312"/>
    </location>
</feature>
<keyword evidence="1" id="KW-1133">Transmembrane helix</keyword>
<dbReference type="CDD" id="cd22189">
    <property type="entry name" value="PGAP4-like_fungal"/>
    <property type="match status" value="1"/>
</dbReference>
<dbReference type="GO" id="GO:0006506">
    <property type="term" value="P:GPI anchor biosynthetic process"/>
    <property type="evidence" value="ECO:0007669"/>
    <property type="project" value="InterPro"/>
</dbReference>
<proteinExistence type="predicted"/>
<name>A0A8H5ZXA2_PETAA</name>
<keyword evidence="1" id="KW-0472">Membrane</keyword>
<protein>
    <recommendedName>
        <fullName evidence="5">Integral membrane protein</fullName>
    </recommendedName>
</protein>
<dbReference type="GO" id="GO:0016757">
    <property type="term" value="F:glycosyltransferase activity"/>
    <property type="evidence" value="ECO:0007669"/>
    <property type="project" value="InterPro"/>
</dbReference>
<sequence length="435" mass="48859">MPSLLLKLILCLSFISSTIWYGKTHFYRDPGSIFYDEAHAFEQRYSQHRRREVDAFIRSQNTTSTLEPPLKSSPNPTLCLTYSSVRRQTTNYLEVCPSSSPSPPKLATNKQKKKTSIASVLTTLTSQERQDLHLTILIAEPDPSTHPNWNTTWLRTTTDTFTTYNTTQAKLSHLSHLQSTSNYAEKGVFDYTHALQLCHETGAPYIALFEDDILLANTWFIRTLTGLSQIPPSKTNSWLFMRLFNQERSTGWASRSIGGNNEHWIILAIGVSISLAGYLARRQSQVARSWVDWGTLGVVVLVLNPAMVVLFFQAGKASLLPPSPGVYEEGFGCCSQAMVFPRERVADIVGFLGDRGSGQVDLLLDEMAVEGGWGRWAMYPVVVQHIGLDSARKTVKAEAQAIWSMAFEDLDAAALEREHLRLVDGYYSREMVDTY</sequence>
<dbReference type="PANTHER" id="PTHR31410">
    <property type="entry name" value="TRANSMEMBRANE PROTEIN 246"/>
    <property type="match status" value="1"/>
</dbReference>
<dbReference type="Proteomes" id="UP000541154">
    <property type="component" value="Unassembled WGS sequence"/>
</dbReference>
<dbReference type="EMBL" id="SPNV01000349">
    <property type="protein sequence ID" value="KAF5856084.1"/>
    <property type="molecule type" value="Genomic_DNA"/>
</dbReference>
<dbReference type="GO" id="GO:0000139">
    <property type="term" value="C:Golgi membrane"/>
    <property type="evidence" value="ECO:0007669"/>
    <property type="project" value="InterPro"/>
</dbReference>
<evidence type="ECO:0000256" key="1">
    <source>
        <dbReference type="SAM" id="Phobius"/>
    </source>
</evidence>
<comment type="caution">
    <text evidence="3">The sequence shown here is derived from an EMBL/GenBank/DDBJ whole genome shotgun (WGS) entry which is preliminary data.</text>
</comment>
<evidence type="ECO:0000256" key="2">
    <source>
        <dbReference type="SAM" id="SignalP"/>
    </source>
</evidence>
<feature type="signal peptide" evidence="2">
    <location>
        <begin position="1"/>
        <end position="20"/>
    </location>
</feature>
<feature type="chain" id="PRO_5034586907" description="Integral membrane protein" evidence="2">
    <location>
        <begin position="21"/>
        <end position="435"/>
    </location>
</feature>
<dbReference type="AlphaFoldDB" id="A0A8H5ZXA2"/>
<evidence type="ECO:0008006" key="5">
    <source>
        <dbReference type="Google" id="ProtNLM"/>
    </source>
</evidence>
<accession>A0A8H5ZXA2</accession>